<evidence type="ECO:0000256" key="8">
    <source>
        <dbReference type="ARBA" id="ARBA00023065"/>
    </source>
</evidence>
<feature type="transmembrane region" description="Helical" evidence="13">
    <location>
        <begin position="430"/>
        <end position="452"/>
    </location>
</feature>
<keyword evidence="11 12" id="KW-0407">Ion channel</keyword>
<sequence length="497" mass="56900">MTIHATVEYATRPTVTTIDRTDYPLQDVDFPGIAICELNKISLSAAKKVAREIFENYDSVNDNVSLQEILDMLKYLGHLYLFELNEGEENGVEFLHNLLTQRYESYAPRILNQITPNCQSMLKRCSWAGKEQTCEDIFYPRKTADGYCCTFNYGRPSDDFGASSNDKDIVTIDGIERAIGVGLQAGLRISLYSNFTDYFYKTLPVLGFKVLIFSPLDFPDTSSGSLHEVIISPQTESSLTLEATSFYSVPEVQHHSVEIRDCLFKDELAVTFGGHYSYSDCIMYCRISDILSHCNCVPYFYPIPLDKEHVRTCNLKDLSCLKKYRNRWWRVIPRIENRMEPFNENFSTGPDGYLNCTGCLPACEDIVYGFSLSSAPLLISEGDDTWGHGGCINSKQSTNHSIVNIFFQNPGTVRLKQDVIFYWWELMSNYGGICGFFLGVSLISVFELIYFFTMRLYKRKDEVTNGRKSSNFTLVKAVRPSLRPLYWEEMMQPYGKY</sequence>
<feature type="domain" description="EF-hand" evidence="14">
    <location>
        <begin position="45"/>
        <end position="79"/>
    </location>
</feature>
<evidence type="ECO:0000259" key="14">
    <source>
        <dbReference type="PROSITE" id="PS50222"/>
    </source>
</evidence>
<evidence type="ECO:0000256" key="5">
    <source>
        <dbReference type="ARBA" id="ARBA00022692"/>
    </source>
</evidence>
<evidence type="ECO:0000256" key="4">
    <source>
        <dbReference type="ARBA" id="ARBA00022461"/>
    </source>
</evidence>
<evidence type="ECO:0000256" key="3">
    <source>
        <dbReference type="ARBA" id="ARBA00022448"/>
    </source>
</evidence>
<dbReference type="InterPro" id="IPR001873">
    <property type="entry name" value="ENaC"/>
</dbReference>
<keyword evidence="4 12" id="KW-0894">Sodium channel</keyword>
<dbReference type="PRINTS" id="PR01078">
    <property type="entry name" value="AMINACHANNEL"/>
</dbReference>
<keyword evidence="7" id="KW-0915">Sodium</keyword>
<dbReference type="PROSITE" id="PS50222">
    <property type="entry name" value="EF_HAND_2"/>
    <property type="match status" value="1"/>
</dbReference>
<keyword evidence="9 13" id="KW-0472">Membrane</keyword>
<keyword evidence="15" id="KW-1185">Reference proteome</keyword>
<evidence type="ECO:0000256" key="6">
    <source>
        <dbReference type="ARBA" id="ARBA00022989"/>
    </source>
</evidence>
<evidence type="ECO:0000256" key="12">
    <source>
        <dbReference type="RuleBase" id="RU000679"/>
    </source>
</evidence>
<dbReference type="Pfam" id="PF00858">
    <property type="entry name" value="ASC"/>
    <property type="match status" value="1"/>
</dbReference>
<evidence type="ECO:0000313" key="16">
    <source>
        <dbReference type="RefSeq" id="XP_046602193.1"/>
    </source>
</evidence>
<comment type="subcellular location">
    <subcellularLocation>
        <location evidence="1">Membrane</location>
        <topology evidence="1">Multi-pass membrane protein</topology>
    </subcellularLocation>
</comment>
<reference evidence="16" key="1">
    <citation type="submission" date="2025-08" db="UniProtKB">
        <authorList>
            <consortium name="RefSeq"/>
        </authorList>
    </citation>
    <scope>IDENTIFICATION</scope>
    <source>
        <tissue evidence="16">Thorax and Abdomen</tissue>
    </source>
</reference>
<dbReference type="Gene3D" id="1.10.287.820">
    <property type="entry name" value="Acid-sensing ion channel domain"/>
    <property type="match status" value="1"/>
</dbReference>
<dbReference type="Gene3D" id="1.10.287.770">
    <property type="entry name" value="YojJ-like"/>
    <property type="match status" value="1"/>
</dbReference>
<dbReference type="GeneID" id="107218928"/>
<organism evidence="15 16">
    <name type="scientific">Neodiprion lecontei</name>
    <name type="common">Redheaded pine sawfly</name>
    <dbReference type="NCBI Taxonomy" id="441921"/>
    <lineage>
        <taxon>Eukaryota</taxon>
        <taxon>Metazoa</taxon>
        <taxon>Ecdysozoa</taxon>
        <taxon>Arthropoda</taxon>
        <taxon>Hexapoda</taxon>
        <taxon>Insecta</taxon>
        <taxon>Pterygota</taxon>
        <taxon>Neoptera</taxon>
        <taxon>Endopterygota</taxon>
        <taxon>Hymenoptera</taxon>
        <taxon>Tenthredinoidea</taxon>
        <taxon>Diprionidae</taxon>
        <taxon>Diprioninae</taxon>
        <taxon>Neodiprion</taxon>
    </lineage>
</organism>
<evidence type="ECO:0000256" key="11">
    <source>
        <dbReference type="ARBA" id="ARBA00023303"/>
    </source>
</evidence>
<keyword evidence="8 12" id="KW-0406">Ion transport</keyword>
<evidence type="ECO:0000256" key="2">
    <source>
        <dbReference type="ARBA" id="ARBA00007193"/>
    </source>
</evidence>
<comment type="similarity">
    <text evidence="2 12">Belongs to the amiloride-sensitive sodium channel (TC 1.A.6) family.</text>
</comment>
<dbReference type="InterPro" id="IPR002048">
    <property type="entry name" value="EF_hand_dom"/>
</dbReference>
<dbReference type="PANTHER" id="PTHR11690:SF253">
    <property type="entry name" value="PICKPOCKET 18-RELATED"/>
    <property type="match status" value="1"/>
</dbReference>
<evidence type="ECO:0000256" key="10">
    <source>
        <dbReference type="ARBA" id="ARBA00023201"/>
    </source>
</evidence>
<evidence type="ECO:0000256" key="13">
    <source>
        <dbReference type="SAM" id="Phobius"/>
    </source>
</evidence>
<evidence type="ECO:0000256" key="9">
    <source>
        <dbReference type="ARBA" id="ARBA00023136"/>
    </source>
</evidence>
<dbReference type="PANTHER" id="PTHR11690">
    <property type="entry name" value="AMILORIDE-SENSITIVE SODIUM CHANNEL-RELATED"/>
    <property type="match status" value="1"/>
</dbReference>
<evidence type="ECO:0000256" key="1">
    <source>
        <dbReference type="ARBA" id="ARBA00004141"/>
    </source>
</evidence>
<proteinExistence type="inferred from homology"/>
<keyword evidence="6 13" id="KW-1133">Transmembrane helix</keyword>
<gene>
    <name evidence="16" type="primary">LOC107218928</name>
</gene>
<dbReference type="Proteomes" id="UP000829291">
    <property type="component" value="Chromosome 7"/>
</dbReference>
<name>A0ABM3GPJ2_NEOLC</name>
<keyword evidence="10 12" id="KW-0739">Sodium transport</keyword>
<dbReference type="RefSeq" id="XP_046602193.1">
    <property type="nucleotide sequence ID" value="XM_046746237.1"/>
</dbReference>
<accession>A0ABM3GPJ2</accession>
<keyword evidence="5 12" id="KW-0812">Transmembrane</keyword>
<evidence type="ECO:0000256" key="7">
    <source>
        <dbReference type="ARBA" id="ARBA00023053"/>
    </source>
</evidence>
<keyword evidence="3 12" id="KW-0813">Transport</keyword>
<evidence type="ECO:0000313" key="15">
    <source>
        <dbReference type="Proteomes" id="UP000829291"/>
    </source>
</evidence>
<dbReference type="GO" id="GO:0034220">
    <property type="term" value="P:monoatomic ion transmembrane transport"/>
    <property type="evidence" value="ECO:0007669"/>
    <property type="project" value="UniProtKB-KW"/>
</dbReference>
<dbReference type="Gene3D" id="2.60.470.10">
    <property type="entry name" value="Acid-sensing ion channels like domains"/>
    <property type="match status" value="1"/>
</dbReference>
<protein>
    <submittedName>
        <fullName evidence="16">Sodium channel protein Nach</fullName>
    </submittedName>
</protein>